<protein>
    <submittedName>
        <fullName evidence="1">Uncharacterized protein</fullName>
    </submittedName>
</protein>
<name>M0DS27_9EURY</name>
<dbReference type="PROSITE" id="PS51318">
    <property type="entry name" value="TAT"/>
    <property type="match status" value="1"/>
</dbReference>
<dbReference type="PATRIC" id="fig|1227485.3.peg.1529"/>
<dbReference type="Proteomes" id="UP000011523">
    <property type="component" value="Unassembled WGS sequence"/>
</dbReference>
<reference evidence="1 2" key="1">
    <citation type="journal article" date="2014" name="PLoS Genet.">
        <title>Phylogenetically driven sequencing of extremely halophilic archaea reveals strategies for static and dynamic osmo-response.</title>
        <authorList>
            <person name="Becker E.A."/>
            <person name="Seitzer P.M."/>
            <person name="Tritt A."/>
            <person name="Larsen D."/>
            <person name="Krusor M."/>
            <person name="Yao A.I."/>
            <person name="Wu D."/>
            <person name="Madern D."/>
            <person name="Eisen J.A."/>
            <person name="Darling A.E."/>
            <person name="Facciotti M.T."/>
        </authorList>
    </citation>
    <scope>NUCLEOTIDE SEQUENCE [LARGE SCALE GENOMIC DNA]</scope>
    <source>
        <strain evidence="1 2">DSM 14210</strain>
    </source>
</reference>
<dbReference type="EMBL" id="AOJD01000045">
    <property type="protein sequence ID" value="ELZ37643.1"/>
    <property type="molecule type" value="Genomic_DNA"/>
</dbReference>
<gene>
    <name evidence="1" type="ORF">C472_07924</name>
</gene>
<dbReference type="OrthoDB" id="202775at2157"/>
<evidence type="ECO:0000313" key="1">
    <source>
        <dbReference type="EMBL" id="ELZ37643.1"/>
    </source>
</evidence>
<comment type="caution">
    <text evidence="1">The sequence shown here is derived from an EMBL/GenBank/DDBJ whole genome shotgun (WGS) entry which is preliminary data.</text>
</comment>
<accession>M0DS27</accession>
<dbReference type="RefSeq" id="WP_006629265.1">
    <property type="nucleotide sequence ID" value="NZ_AOJD01000045.1"/>
</dbReference>
<sequence length="255" mass="26208">MTQKEPKLTRREALAGVGAVGFVTLGAAAGRPTASWDDYPEYTYAQSDGPWNLLVGWRRTENGAAVGSSPTDAETDVEAAGGRLVDTDNALPGDEGTASVGLRLDDPADTAPNGVRVWLRVAPEFDDDAASRALAERIRLGVRYDTGLLGVGACAGAESDFAGYGELIAAGTLAELSGDPLAAGIELHPSLLGNGCLTTDERRCLTFAWEFDAEGGNAGRGGAVDFDVEFAADDCTAEGNPFDMSAASDTAGGSA</sequence>
<dbReference type="InterPro" id="IPR006311">
    <property type="entry name" value="TAT_signal"/>
</dbReference>
<keyword evidence="2" id="KW-1185">Reference proteome</keyword>
<evidence type="ECO:0000313" key="2">
    <source>
        <dbReference type="Proteomes" id="UP000011523"/>
    </source>
</evidence>
<dbReference type="AlphaFoldDB" id="M0DS27"/>
<proteinExistence type="predicted"/>
<organism evidence="1 2">
    <name type="scientific">Halorubrum tebenquichense DSM 14210</name>
    <dbReference type="NCBI Taxonomy" id="1227485"/>
    <lineage>
        <taxon>Archaea</taxon>
        <taxon>Methanobacteriati</taxon>
        <taxon>Methanobacteriota</taxon>
        <taxon>Stenosarchaea group</taxon>
        <taxon>Halobacteria</taxon>
        <taxon>Halobacteriales</taxon>
        <taxon>Haloferacaceae</taxon>
        <taxon>Halorubrum</taxon>
    </lineage>
</organism>